<protein>
    <submittedName>
        <fullName evidence="2">Membrane protein</fullName>
    </submittedName>
</protein>
<feature type="transmembrane region" description="Helical" evidence="1">
    <location>
        <begin position="12"/>
        <end position="36"/>
    </location>
</feature>
<name>A0A510JAN6_9FUSO</name>
<dbReference type="Proteomes" id="UP000321606">
    <property type="component" value="Chromosome"/>
</dbReference>
<gene>
    <name evidence="2" type="ORF">JCM16774_1179</name>
</gene>
<sequence length="102" mass="11701">MGNESYFDGELLTFIGVIILGAIITSITFGICYPWALCLVYGWKINHTVIEGRRLKFNGTAIGLFGNWIKWFLLTVITLGIYGLWLHIKLEQWKVKNTSFEN</sequence>
<dbReference type="RefSeq" id="WP_026737606.1">
    <property type="nucleotide sequence ID" value="NZ_AP019822.1"/>
</dbReference>
<evidence type="ECO:0000313" key="2">
    <source>
        <dbReference type="EMBL" id="BBM36247.1"/>
    </source>
</evidence>
<dbReference type="STRING" id="714315.GCA_000516535_01180"/>
<reference evidence="2 3" key="1">
    <citation type="submission" date="2019-07" db="EMBL/GenBank/DDBJ databases">
        <title>Complete Genome Sequence of Leptotrichia goodfellowii Strain JCM 16774.</title>
        <authorList>
            <person name="Watanabe S."/>
            <person name="Cui L."/>
        </authorList>
    </citation>
    <scope>NUCLEOTIDE SEQUENCE [LARGE SCALE GENOMIC DNA]</scope>
    <source>
        <strain evidence="2 3">JCM16774</strain>
    </source>
</reference>
<feature type="transmembrane region" description="Helical" evidence="1">
    <location>
        <begin position="68"/>
        <end position="88"/>
    </location>
</feature>
<dbReference type="KEGG" id="lgo:JCM16774_1179"/>
<keyword evidence="1" id="KW-0812">Transmembrane</keyword>
<dbReference type="EMBL" id="AP019822">
    <property type="protein sequence ID" value="BBM36247.1"/>
    <property type="molecule type" value="Genomic_DNA"/>
</dbReference>
<keyword evidence="1" id="KW-0472">Membrane</keyword>
<dbReference type="AlphaFoldDB" id="A0A510JAN6"/>
<organism evidence="2 3">
    <name type="scientific">Pseudoleptotrichia goodfellowii</name>
    <dbReference type="NCBI Taxonomy" id="157692"/>
    <lineage>
        <taxon>Bacteria</taxon>
        <taxon>Fusobacteriati</taxon>
        <taxon>Fusobacteriota</taxon>
        <taxon>Fusobacteriia</taxon>
        <taxon>Fusobacteriales</taxon>
        <taxon>Leptotrichiaceae</taxon>
        <taxon>Pseudoleptotrichia</taxon>
    </lineage>
</organism>
<keyword evidence="1" id="KW-1133">Transmembrane helix</keyword>
<proteinExistence type="predicted"/>
<accession>A0A510JAN6</accession>
<dbReference type="OrthoDB" id="637345at2"/>
<evidence type="ECO:0000313" key="3">
    <source>
        <dbReference type="Proteomes" id="UP000321606"/>
    </source>
</evidence>
<evidence type="ECO:0000256" key="1">
    <source>
        <dbReference type="SAM" id="Phobius"/>
    </source>
</evidence>